<dbReference type="InterPro" id="IPR015854">
    <property type="entry name" value="ABC_transpr_LolD-like"/>
</dbReference>
<dbReference type="GO" id="GO:0005524">
    <property type="term" value="F:ATP binding"/>
    <property type="evidence" value="ECO:0007669"/>
    <property type="project" value="UniProtKB-KW"/>
</dbReference>
<dbReference type="GO" id="GO:0016887">
    <property type="term" value="F:ATP hydrolysis activity"/>
    <property type="evidence" value="ECO:0007669"/>
    <property type="project" value="InterPro"/>
</dbReference>
<keyword evidence="2" id="KW-0547">Nucleotide-binding</keyword>
<dbReference type="InterPro" id="IPR017911">
    <property type="entry name" value="MacB-like_ATP-bd"/>
</dbReference>
<dbReference type="Gene3D" id="3.40.50.300">
    <property type="entry name" value="P-loop containing nucleotide triphosphate hydrolases"/>
    <property type="match status" value="1"/>
</dbReference>
<dbReference type="Proteomes" id="UP000028006">
    <property type="component" value="Unassembled WGS sequence"/>
</dbReference>
<dbReference type="FunFam" id="3.40.50.300:FF:000032">
    <property type="entry name" value="Export ABC transporter ATP-binding protein"/>
    <property type="match status" value="1"/>
</dbReference>
<dbReference type="PROSITE" id="PS50893">
    <property type="entry name" value="ABC_TRANSPORTER_2"/>
    <property type="match status" value="1"/>
</dbReference>
<evidence type="ECO:0000313" key="7">
    <source>
        <dbReference type="Proteomes" id="UP000028006"/>
    </source>
</evidence>
<protein>
    <submittedName>
        <fullName evidence="6">Macrolide ABC transporter ATP-binding protein</fullName>
    </submittedName>
</protein>
<dbReference type="SMART" id="SM00382">
    <property type="entry name" value="AAA"/>
    <property type="match status" value="1"/>
</dbReference>
<evidence type="ECO:0000313" key="6">
    <source>
        <dbReference type="EMBL" id="KEQ15940.1"/>
    </source>
</evidence>
<dbReference type="PANTHER" id="PTHR24220:SF86">
    <property type="entry name" value="ABC TRANSPORTER ABCH.1"/>
    <property type="match status" value="1"/>
</dbReference>
<dbReference type="EMBL" id="JOKG01000001">
    <property type="protein sequence ID" value="KEQ15940.1"/>
    <property type="molecule type" value="Genomic_DNA"/>
</dbReference>
<organism evidence="6 7">
    <name type="scientific">Endozoicomonas montiporae</name>
    <dbReference type="NCBI Taxonomy" id="1027273"/>
    <lineage>
        <taxon>Bacteria</taxon>
        <taxon>Pseudomonadati</taxon>
        <taxon>Pseudomonadota</taxon>
        <taxon>Gammaproteobacteria</taxon>
        <taxon>Oceanospirillales</taxon>
        <taxon>Endozoicomonadaceae</taxon>
        <taxon>Endozoicomonas</taxon>
    </lineage>
</organism>
<dbReference type="InterPro" id="IPR017871">
    <property type="entry name" value="ABC_transporter-like_CS"/>
</dbReference>
<dbReference type="PROSITE" id="PS00211">
    <property type="entry name" value="ABC_TRANSPORTER_1"/>
    <property type="match status" value="1"/>
</dbReference>
<dbReference type="GO" id="GO:0022857">
    <property type="term" value="F:transmembrane transporter activity"/>
    <property type="evidence" value="ECO:0007669"/>
    <property type="project" value="TreeGrafter"/>
</dbReference>
<dbReference type="GO" id="GO:1902495">
    <property type="term" value="C:transmembrane transporter complex"/>
    <property type="evidence" value="ECO:0007669"/>
    <property type="project" value="UniProtKB-ARBA"/>
</dbReference>
<evidence type="ECO:0000256" key="4">
    <source>
        <dbReference type="ARBA" id="ARBA00038388"/>
    </source>
</evidence>
<keyword evidence="3 6" id="KW-0067">ATP-binding</keyword>
<evidence type="ECO:0000256" key="1">
    <source>
        <dbReference type="ARBA" id="ARBA00022448"/>
    </source>
</evidence>
<feature type="domain" description="ABC transporter" evidence="5">
    <location>
        <begin position="4"/>
        <end position="237"/>
    </location>
</feature>
<dbReference type="PANTHER" id="PTHR24220">
    <property type="entry name" value="IMPORT ATP-BINDING PROTEIN"/>
    <property type="match status" value="1"/>
</dbReference>
<reference evidence="6 7" key="1">
    <citation type="submission" date="2014-06" db="EMBL/GenBank/DDBJ databases">
        <title>Whole Genome Sequences of Three Symbiotic Endozoicomonas Bacteria.</title>
        <authorList>
            <person name="Neave M.J."/>
            <person name="Apprill A."/>
            <person name="Voolstra C.R."/>
        </authorList>
    </citation>
    <scope>NUCLEOTIDE SEQUENCE [LARGE SCALE GENOMIC DNA]</scope>
    <source>
        <strain evidence="6 7">LMG 24815</strain>
    </source>
</reference>
<dbReference type="InterPro" id="IPR003593">
    <property type="entry name" value="AAA+_ATPase"/>
</dbReference>
<name>A0A081NBW7_9GAMM</name>
<dbReference type="InterPro" id="IPR027417">
    <property type="entry name" value="P-loop_NTPase"/>
</dbReference>
<gene>
    <name evidence="6" type="ORF">GZ77_05475</name>
</gene>
<keyword evidence="7" id="KW-1185">Reference proteome</keyword>
<comment type="caution">
    <text evidence="6">The sequence shown here is derived from an EMBL/GenBank/DDBJ whole genome shotgun (WGS) entry which is preliminary data.</text>
</comment>
<comment type="similarity">
    <text evidence="4">Belongs to the ABC transporter superfamily. Macrolide exporter (TC 3.A.1.122) family.</text>
</comment>
<dbReference type="CDD" id="cd03255">
    <property type="entry name" value="ABC_MJ0796_LolCDE_FtsE"/>
    <property type="match status" value="1"/>
</dbReference>
<evidence type="ECO:0000256" key="2">
    <source>
        <dbReference type="ARBA" id="ARBA00022741"/>
    </source>
</evidence>
<dbReference type="AlphaFoldDB" id="A0A081NBW7"/>
<evidence type="ECO:0000256" key="3">
    <source>
        <dbReference type="ARBA" id="ARBA00022840"/>
    </source>
</evidence>
<dbReference type="InterPro" id="IPR003439">
    <property type="entry name" value="ABC_transporter-like_ATP-bd"/>
</dbReference>
<evidence type="ECO:0000259" key="5">
    <source>
        <dbReference type="PROSITE" id="PS50893"/>
    </source>
</evidence>
<proteinExistence type="inferred from homology"/>
<keyword evidence="1" id="KW-0813">Transport</keyword>
<accession>A0A081NBW7</accession>
<dbReference type="GO" id="GO:0005886">
    <property type="term" value="C:plasma membrane"/>
    <property type="evidence" value="ECO:0007669"/>
    <property type="project" value="TreeGrafter"/>
</dbReference>
<sequence>MSLITASDLCRVYDVGSQKLQVLKKVSLTIDEGEFVALMGPSGSGKSTLMNQLGCLDRPTSGEIILNDQALSQCSADQLAEVRCNYIGFVFQQFNLLPRLTALDNVALPLMYAGKDRKQARERALGCLSQVGLAERASHRPAELSGGQQQRVAIARAIVNQPRLILADEPTGALDTRTGHDIMQLFTELNRQGITLVVVTHEADIADYAKRQLLFRDGELVSDRRATAAGQRQGVAA</sequence>
<dbReference type="SUPFAM" id="SSF52540">
    <property type="entry name" value="P-loop containing nucleoside triphosphate hydrolases"/>
    <property type="match status" value="1"/>
</dbReference>
<dbReference type="eggNOG" id="COG1136">
    <property type="taxonomic scope" value="Bacteria"/>
</dbReference>
<dbReference type="RefSeq" id="WP_148659585.1">
    <property type="nucleotide sequence ID" value="NZ_JOKG01000001.1"/>
</dbReference>
<dbReference type="Pfam" id="PF00005">
    <property type="entry name" value="ABC_tran"/>
    <property type="match status" value="1"/>
</dbReference>